<evidence type="ECO:0000313" key="1">
    <source>
        <dbReference type="EMBL" id="MBW4360938.1"/>
    </source>
</evidence>
<accession>A0ABS6XW79</accession>
<dbReference type="RefSeq" id="WP_219317422.1">
    <property type="nucleotide sequence ID" value="NZ_JAHWYN010000008.1"/>
</dbReference>
<name>A0ABS6XW79_9FLAO</name>
<protein>
    <submittedName>
        <fullName evidence="1">Uncharacterized protein</fullName>
    </submittedName>
</protein>
<proteinExistence type="predicted"/>
<evidence type="ECO:0000313" key="2">
    <source>
        <dbReference type="Proteomes" id="UP000812031"/>
    </source>
</evidence>
<comment type="caution">
    <text evidence="1">The sequence shown here is derived from an EMBL/GenBank/DDBJ whole genome shotgun (WGS) entry which is preliminary data.</text>
</comment>
<reference evidence="1 2" key="1">
    <citation type="submission" date="2021-07" db="EMBL/GenBank/DDBJ databases">
        <title>Flavobacterium sp. nov. isolated from sediment on the Taihu Lake.</title>
        <authorList>
            <person name="Qu J.-H."/>
        </authorList>
    </citation>
    <scope>NUCLEOTIDE SEQUENCE [LARGE SCALE GENOMIC DNA]</scope>
    <source>
        <strain evidence="1 2">NAS39</strain>
    </source>
</reference>
<dbReference type="EMBL" id="JAHWYN010000008">
    <property type="protein sequence ID" value="MBW4360938.1"/>
    <property type="molecule type" value="Genomic_DNA"/>
</dbReference>
<keyword evidence="2" id="KW-1185">Reference proteome</keyword>
<dbReference type="Proteomes" id="UP000812031">
    <property type="component" value="Unassembled WGS sequence"/>
</dbReference>
<gene>
    <name evidence="1" type="ORF">KZH69_10620</name>
</gene>
<sequence>MENKSLLKSAIIMAIITLTTVLCWEIYLRDLGVNNAYDDGPPLWSYTREKVYQSPNSTIVFIGSSRNKYDLDIATWKNQTGFDAVQLAIEGSCPRPILEDLANDPNFKGKLIIDVTEGLFFSNAPPNNKKPIENIKYYHDRTPAQQASFLLNKPLESFLVFLDKDDFSLNAKMDAMEIPSRPGVFMMPIFPWQFNRNTFERQSIMTKNFVNNTAQTNKVKAIWHFFSEMNKKAPPMPEKELSAIFASVKVAVDKIKSRGGEVLFVRTPSSGPYYEGENIAFPREKYWNKLLQITNCPGIHFKDYPAIAHFNCPEFSHLNPADAKIFTQYFIEILKNEKGKEFPLSKNQNLN</sequence>
<organism evidence="1 2">
    <name type="scientific">Flavobacterium taihuense</name>
    <dbReference type="NCBI Taxonomy" id="2857508"/>
    <lineage>
        <taxon>Bacteria</taxon>
        <taxon>Pseudomonadati</taxon>
        <taxon>Bacteroidota</taxon>
        <taxon>Flavobacteriia</taxon>
        <taxon>Flavobacteriales</taxon>
        <taxon>Flavobacteriaceae</taxon>
        <taxon>Flavobacterium</taxon>
    </lineage>
</organism>